<dbReference type="AlphaFoldDB" id="A0A4U8YYF4"/>
<dbReference type="KEGG" id="mtun:MTUNDRAET4_0931"/>
<dbReference type="InterPro" id="IPR027417">
    <property type="entry name" value="P-loop_NTPase"/>
</dbReference>
<name>A0A4U8YYF4_METTU</name>
<dbReference type="Proteomes" id="UP000294360">
    <property type="component" value="Chromosome"/>
</dbReference>
<evidence type="ECO:0000313" key="2">
    <source>
        <dbReference type="Proteomes" id="UP000294360"/>
    </source>
</evidence>
<protein>
    <submittedName>
        <fullName evidence="1">Uncharacterized protein</fullName>
    </submittedName>
</protein>
<proteinExistence type="predicted"/>
<dbReference type="Gene3D" id="3.40.50.300">
    <property type="entry name" value="P-loop containing nucleotide triphosphate hydrolases"/>
    <property type="match status" value="1"/>
</dbReference>
<dbReference type="SUPFAM" id="SSF52540">
    <property type="entry name" value="P-loop containing nucleoside triphosphate hydrolases"/>
    <property type="match status" value="1"/>
</dbReference>
<accession>A0A4U8YYF4</accession>
<reference evidence="1 2" key="1">
    <citation type="submission" date="2019-03" db="EMBL/GenBank/DDBJ databases">
        <authorList>
            <person name="Kox A.R. M."/>
        </authorList>
    </citation>
    <scope>NUCLEOTIDE SEQUENCE [LARGE SCALE GENOMIC DNA]</scope>
    <source>
        <strain evidence="1">MTUNDRAET4 annotated genome</strain>
    </source>
</reference>
<dbReference type="EMBL" id="LR536450">
    <property type="protein sequence ID" value="VFU07824.1"/>
    <property type="molecule type" value="Genomic_DNA"/>
</dbReference>
<evidence type="ECO:0000313" key="1">
    <source>
        <dbReference type="EMBL" id="VFU07824.1"/>
    </source>
</evidence>
<sequence>MTSCSRQPEAAGATGVLLTEHGIIQCAGTLLGPAPNCFSAKNLEKRSFFAFKDPRLCRIIPFWVAAFEEMQIAPLVVIPIRSPLEVAQSLAKRDGFSLETGLLLWLRHVLDAERESRHFPRAVVSMDDLFEDWRGRDYQNWRSAGDQMAGF</sequence>
<gene>
    <name evidence="1" type="ORF">MTUNDRAET4_0931</name>
</gene>
<organism evidence="1 2">
    <name type="scientific">Methylocella tundrae</name>
    <dbReference type="NCBI Taxonomy" id="227605"/>
    <lineage>
        <taxon>Bacteria</taxon>
        <taxon>Pseudomonadati</taxon>
        <taxon>Pseudomonadota</taxon>
        <taxon>Alphaproteobacteria</taxon>
        <taxon>Hyphomicrobiales</taxon>
        <taxon>Beijerinckiaceae</taxon>
        <taxon>Methylocella</taxon>
    </lineage>
</organism>